<feature type="domain" description="Imelysin-like" evidence="4">
    <location>
        <begin position="141"/>
        <end position="376"/>
    </location>
</feature>
<evidence type="ECO:0000313" key="7">
    <source>
        <dbReference type="Proteomes" id="UP000008838"/>
    </source>
</evidence>
<keyword evidence="3" id="KW-0732">Signal</keyword>
<dbReference type="InterPro" id="IPR028096">
    <property type="entry name" value="EfeO_Cupredoxin"/>
</dbReference>
<feature type="domain" description="EfeO-type cupredoxin-like" evidence="5">
    <location>
        <begin position="17"/>
        <end position="110"/>
    </location>
</feature>
<evidence type="ECO:0000313" key="6">
    <source>
        <dbReference type="EMBL" id="BAG29498.1"/>
    </source>
</evidence>
<dbReference type="HOGENOM" id="CLU_050342_2_1_11"/>
<dbReference type="Pfam" id="PF13473">
    <property type="entry name" value="Cupredoxin_1"/>
    <property type="match status" value="1"/>
</dbReference>
<keyword evidence="7" id="KW-1185">Reference proteome</keyword>
<dbReference type="InterPro" id="IPR018976">
    <property type="entry name" value="Imelysin-like"/>
</dbReference>
<comment type="similarity">
    <text evidence="2">Belongs to the EfeM/EfeO family.</text>
</comment>
<dbReference type="InterPro" id="IPR053377">
    <property type="entry name" value="Iron_uptake_EfeM/EfeO"/>
</dbReference>
<evidence type="ECO:0000259" key="4">
    <source>
        <dbReference type="Pfam" id="PF09375"/>
    </source>
</evidence>
<reference evidence="6 7" key="1">
    <citation type="journal article" date="2008" name="J. Bacteriol.">
        <title>Complete genome sequence of the soil actinomycete Kocuria rhizophila.</title>
        <authorList>
            <person name="Takarada H."/>
            <person name="Sekine M."/>
            <person name="Kosugi H."/>
            <person name="Matsuo Y."/>
            <person name="Fujisawa T."/>
            <person name="Omata S."/>
            <person name="Kishi E."/>
            <person name="Shimizu A."/>
            <person name="Tsukatani N."/>
            <person name="Tanikawa S."/>
            <person name="Fujita N."/>
            <person name="Harayama S."/>
        </authorList>
    </citation>
    <scope>NUCLEOTIDE SEQUENCE [LARGE SCALE GENOMIC DNA]</scope>
    <source>
        <strain evidence="7">ATCC 9341 / DSM 348 / NBRC 103217 / DC2201</strain>
    </source>
</reference>
<dbReference type="Pfam" id="PF09375">
    <property type="entry name" value="Peptidase_M75"/>
    <property type="match status" value="1"/>
</dbReference>
<dbReference type="PANTHER" id="PTHR39192:SF1">
    <property type="entry name" value="IRON UPTAKE SYSTEM COMPONENT EFEO"/>
    <property type="match status" value="1"/>
</dbReference>
<dbReference type="NCBIfam" id="NF041757">
    <property type="entry name" value="EfeO"/>
    <property type="match status" value="1"/>
</dbReference>
<protein>
    <recommendedName>
        <fullName evidence="8">PbrT family lead (Pb2+) uptake porter</fullName>
    </recommendedName>
</protein>
<evidence type="ECO:0000256" key="3">
    <source>
        <dbReference type="ARBA" id="ARBA00022729"/>
    </source>
</evidence>
<dbReference type="KEGG" id="krh:KRH_11510"/>
<dbReference type="eggNOG" id="COG4454">
    <property type="taxonomic scope" value="Bacteria"/>
</dbReference>
<dbReference type="InterPro" id="IPR038352">
    <property type="entry name" value="Imelysin_sf"/>
</dbReference>
<proteinExistence type="inferred from homology"/>
<evidence type="ECO:0008006" key="8">
    <source>
        <dbReference type="Google" id="ProtNLM"/>
    </source>
</evidence>
<name>B2GGF8_KOCRD</name>
<dbReference type="PANTHER" id="PTHR39192">
    <property type="entry name" value="IRON UPTAKE SYSTEM COMPONENT EFEO"/>
    <property type="match status" value="1"/>
</dbReference>
<dbReference type="InterPro" id="IPR034981">
    <property type="entry name" value="Imelysin-like_EfeO/Algp7"/>
</dbReference>
<dbReference type="GO" id="GO:0042597">
    <property type="term" value="C:periplasmic space"/>
    <property type="evidence" value="ECO:0007669"/>
    <property type="project" value="UniProtKB-SubCell"/>
</dbReference>
<sequence length="383" mass="41790">MTLPALVTATGLLLSLSACQPNDPSGGAGDGAISVTSTDDECKVSATEAPSGTLRFDVKNEGSKVTEFYLLGKDGLRIVGEVENIAPGLNRTLTVSAPQGTYSTACKPGMVGDGIRHEFTVTAGDGASAADAEDGQLKEQATTQYASYVKDQSEQLLSGTEEFARAYRAGDDARARELYAPVRMHWERIEPVAESFGDLDPKLDLREADLEDGQTWTGWHRIEKDLWPPRTGYTALPQKDRDALGEQLVSDTRTLHERTRGITFTADQLSNGAKELLDEVATGKVTGEEEAWSHTDLWDFQGNVDGARIAWEDLSPLLQKRDPELDSTLKTRFAELQKLLDQHRRGDGFVTYDQLTKAQVKELSDAVNALSEPLSTVTDKVVE</sequence>
<dbReference type="Gene3D" id="1.20.1420.20">
    <property type="entry name" value="M75 peptidase, HXXE motif"/>
    <property type="match status" value="1"/>
</dbReference>
<evidence type="ECO:0000256" key="1">
    <source>
        <dbReference type="ARBA" id="ARBA00004418"/>
    </source>
</evidence>
<evidence type="ECO:0000256" key="2">
    <source>
        <dbReference type="ARBA" id="ARBA00005989"/>
    </source>
</evidence>
<organism evidence="6 7">
    <name type="scientific">Kocuria rhizophila (strain ATCC 9341 / DSM 348 / NBRC 103217 / DC2201)</name>
    <dbReference type="NCBI Taxonomy" id="378753"/>
    <lineage>
        <taxon>Bacteria</taxon>
        <taxon>Bacillati</taxon>
        <taxon>Actinomycetota</taxon>
        <taxon>Actinomycetes</taxon>
        <taxon>Micrococcales</taxon>
        <taxon>Micrococcaceae</taxon>
        <taxon>Kocuria</taxon>
    </lineage>
</organism>
<dbReference type="AlphaFoldDB" id="B2GGF8"/>
<accession>B2GGF8</accession>
<dbReference type="STRING" id="378753.KRH_11510"/>
<evidence type="ECO:0000259" key="5">
    <source>
        <dbReference type="Pfam" id="PF13473"/>
    </source>
</evidence>
<dbReference type="CDD" id="cd14656">
    <property type="entry name" value="Imelysin-like_EfeO"/>
    <property type="match status" value="1"/>
</dbReference>
<comment type="subcellular location">
    <subcellularLocation>
        <location evidence="1">Periplasm</location>
    </subcellularLocation>
</comment>
<dbReference type="EMBL" id="AP009152">
    <property type="protein sequence ID" value="BAG29498.1"/>
    <property type="molecule type" value="Genomic_DNA"/>
</dbReference>
<dbReference type="Proteomes" id="UP000008838">
    <property type="component" value="Chromosome"/>
</dbReference>
<dbReference type="eggNOG" id="COG2822">
    <property type="taxonomic scope" value="Bacteria"/>
</dbReference>
<gene>
    <name evidence="6" type="ordered locus">KRH_11510</name>
</gene>
<dbReference type="InterPro" id="IPR050894">
    <property type="entry name" value="EfeM/EfeO_iron_uptake"/>
</dbReference>